<sequence length="262" mass="29249">MGMEGFLVGLLSFIINFYIFLFFVRMFMTTRERYDSILGMVYRATDPVLGYVGSSLRFNQVNFGPVLVIVALLILKGLLFQSIAGSFREFFSFLFQVYALTLIVIMSYREYFVNPIINFAQRLVNPVRAIAANFSNSLLAVNLVSLAIVIVIHTFIVFILNGIMGIESPHPVKAALLTSLFLILDLTIFFIRVIIINAILSWVSPDPMNPLVQLLSLLSAPIVDPFRRFIPPLAGMLDLSPIAAIFALMFARQIGAGLLSLI</sequence>
<organism evidence="3 4">
    <name type="scientific">Entotheonella factor</name>
    <dbReference type="NCBI Taxonomy" id="1429438"/>
    <lineage>
        <taxon>Bacteria</taxon>
        <taxon>Pseudomonadati</taxon>
        <taxon>Nitrospinota/Tectimicrobiota group</taxon>
        <taxon>Candidatus Tectimicrobiota</taxon>
        <taxon>Candidatus Entotheonellia</taxon>
        <taxon>Candidatus Entotheonellales</taxon>
        <taxon>Candidatus Entotheonellaceae</taxon>
        <taxon>Candidatus Entotheonella</taxon>
    </lineage>
</organism>
<feature type="transmembrane region" description="Helical" evidence="2">
    <location>
        <begin position="90"/>
        <end position="108"/>
    </location>
</feature>
<dbReference type="AlphaFoldDB" id="W4LQ34"/>
<dbReference type="InterPro" id="IPR003425">
    <property type="entry name" value="CCB3/YggT"/>
</dbReference>
<keyword evidence="2" id="KW-0472">Membrane</keyword>
<keyword evidence="4" id="KW-1185">Reference proteome</keyword>
<comment type="caution">
    <text evidence="3">The sequence shown here is derived from an EMBL/GenBank/DDBJ whole genome shotgun (WGS) entry which is preliminary data.</text>
</comment>
<dbReference type="PANTHER" id="PTHR33219:SF14">
    <property type="entry name" value="PROTEIN COFACTOR ASSEMBLY OF COMPLEX C SUBUNIT B CCB3, CHLOROPLASTIC-RELATED"/>
    <property type="match status" value="1"/>
</dbReference>
<accession>W4LQ34</accession>
<dbReference type="HOGENOM" id="CLU_1040841_0_0_7"/>
<evidence type="ECO:0008006" key="5">
    <source>
        <dbReference type="Google" id="ProtNLM"/>
    </source>
</evidence>
<evidence type="ECO:0000256" key="1">
    <source>
        <dbReference type="ARBA" id="ARBA00010894"/>
    </source>
</evidence>
<feature type="transmembrane region" description="Helical" evidence="2">
    <location>
        <begin position="175"/>
        <end position="199"/>
    </location>
</feature>
<dbReference type="Pfam" id="PF02325">
    <property type="entry name" value="CCB3_YggT"/>
    <property type="match status" value="2"/>
</dbReference>
<reference evidence="3 4" key="1">
    <citation type="journal article" date="2014" name="Nature">
        <title>An environmental bacterial taxon with a large and distinct metabolic repertoire.</title>
        <authorList>
            <person name="Wilson M.C."/>
            <person name="Mori T."/>
            <person name="Ruckert C."/>
            <person name="Uria A.R."/>
            <person name="Helf M.J."/>
            <person name="Takada K."/>
            <person name="Gernert C."/>
            <person name="Steffens U.A."/>
            <person name="Heycke N."/>
            <person name="Schmitt S."/>
            <person name="Rinke C."/>
            <person name="Helfrich E.J."/>
            <person name="Brachmann A.O."/>
            <person name="Gurgui C."/>
            <person name="Wakimoto T."/>
            <person name="Kracht M."/>
            <person name="Crusemann M."/>
            <person name="Hentschel U."/>
            <person name="Abe I."/>
            <person name="Matsunaga S."/>
            <person name="Kalinowski J."/>
            <person name="Takeyama H."/>
            <person name="Piel J."/>
        </authorList>
    </citation>
    <scope>NUCLEOTIDE SEQUENCE [LARGE SCALE GENOMIC DNA]</scope>
    <source>
        <strain evidence="4">TSY1</strain>
    </source>
</reference>
<keyword evidence="2" id="KW-1133">Transmembrane helix</keyword>
<dbReference type="Proteomes" id="UP000019141">
    <property type="component" value="Unassembled WGS sequence"/>
</dbReference>
<comment type="similarity">
    <text evidence="1">Belongs to the YggT family.</text>
</comment>
<dbReference type="GO" id="GO:0016020">
    <property type="term" value="C:membrane"/>
    <property type="evidence" value="ECO:0007669"/>
    <property type="project" value="InterPro"/>
</dbReference>
<proteinExistence type="inferred from homology"/>
<feature type="transmembrane region" description="Helical" evidence="2">
    <location>
        <begin position="138"/>
        <end position="163"/>
    </location>
</feature>
<keyword evidence="2" id="KW-0812">Transmembrane</keyword>
<feature type="transmembrane region" description="Helical" evidence="2">
    <location>
        <begin position="63"/>
        <end position="84"/>
    </location>
</feature>
<evidence type="ECO:0000313" key="4">
    <source>
        <dbReference type="Proteomes" id="UP000019141"/>
    </source>
</evidence>
<dbReference type="PANTHER" id="PTHR33219">
    <property type="entry name" value="YLMG HOMOLOG PROTEIN 2, CHLOROPLASTIC"/>
    <property type="match status" value="1"/>
</dbReference>
<name>W4LQ34_ENTF1</name>
<gene>
    <name evidence="3" type="ORF">ETSY1_12540</name>
</gene>
<evidence type="ECO:0000256" key="2">
    <source>
        <dbReference type="SAM" id="Phobius"/>
    </source>
</evidence>
<evidence type="ECO:0000313" key="3">
    <source>
        <dbReference type="EMBL" id="ETX00078.1"/>
    </source>
</evidence>
<feature type="transmembrane region" description="Helical" evidence="2">
    <location>
        <begin position="6"/>
        <end position="24"/>
    </location>
</feature>
<dbReference type="EMBL" id="AZHW01000378">
    <property type="protein sequence ID" value="ETX00078.1"/>
    <property type="molecule type" value="Genomic_DNA"/>
</dbReference>
<protein>
    <recommendedName>
        <fullName evidence="5">YggT family protein</fullName>
    </recommendedName>
</protein>